<feature type="non-terminal residue" evidence="1">
    <location>
        <position position="61"/>
    </location>
</feature>
<evidence type="ECO:0000313" key="2">
    <source>
        <dbReference type="Proteomes" id="UP000789901"/>
    </source>
</evidence>
<reference evidence="1 2" key="1">
    <citation type="submission" date="2021-06" db="EMBL/GenBank/DDBJ databases">
        <authorList>
            <person name="Kallberg Y."/>
            <person name="Tangrot J."/>
            <person name="Rosling A."/>
        </authorList>
    </citation>
    <scope>NUCLEOTIDE SEQUENCE [LARGE SCALE GENOMIC DNA]</scope>
    <source>
        <strain evidence="1 2">120-4 pot B 10/14</strain>
    </source>
</reference>
<proteinExistence type="predicted"/>
<organism evidence="1 2">
    <name type="scientific">Gigaspora margarita</name>
    <dbReference type="NCBI Taxonomy" id="4874"/>
    <lineage>
        <taxon>Eukaryota</taxon>
        <taxon>Fungi</taxon>
        <taxon>Fungi incertae sedis</taxon>
        <taxon>Mucoromycota</taxon>
        <taxon>Glomeromycotina</taxon>
        <taxon>Glomeromycetes</taxon>
        <taxon>Diversisporales</taxon>
        <taxon>Gigasporaceae</taxon>
        <taxon>Gigaspora</taxon>
    </lineage>
</organism>
<gene>
    <name evidence="1" type="ORF">GMARGA_LOCUS24496</name>
</gene>
<accession>A0ABN7VZ41</accession>
<dbReference type="Proteomes" id="UP000789901">
    <property type="component" value="Unassembled WGS sequence"/>
</dbReference>
<keyword evidence="2" id="KW-1185">Reference proteome</keyword>
<evidence type="ECO:0000313" key="1">
    <source>
        <dbReference type="EMBL" id="CAG8807454.1"/>
    </source>
</evidence>
<dbReference type="EMBL" id="CAJVQB010025909">
    <property type="protein sequence ID" value="CAG8807454.1"/>
    <property type="molecule type" value="Genomic_DNA"/>
</dbReference>
<sequence length="61" mass="7170">MIGFKKVDVGIAEEVAWIDESKVVIWESSRYGIVEEEDVGNRVAQFYDKHFCQQEYSFHLN</sequence>
<protein>
    <submittedName>
        <fullName evidence="1">46337_t:CDS:1</fullName>
    </submittedName>
</protein>
<name>A0ABN7VZ41_GIGMA</name>
<comment type="caution">
    <text evidence="1">The sequence shown here is derived from an EMBL/GenBank/DDBJ whole genome shotgun (WGS) entry which is preliminary data.</text>
</comment>